<comment type="caution">
    <text evidence="2">The sequence shown here is derived from an EMBL/GenBank/DDBJ whole genome shotgun (WGS) entry which is preliminary data.</text>
</comment>
<feature type="transmembrane region" description="Helical" evidence="1">
    <location>
        <begin position="327"/>
        <end position="345"/>
    </location>
</feature>
<keyword evidence="3" id="KW-1185">Reference proteome</keyword>
<sequence length="357" mass="37960">MTQLDALNNRLRFTGIIIVLSALLLASVTIAVMLGPVAIAPATVWKIVFSHLPGFSERIEEIWSPAQGHIVWDIRFPRVLLGVVVGAGLSVAGVAAQALMRNSLAEPYILGVSSGASVGATLVILFGAFSYLGQYALSLAAFGGSLVTMGLVFLLARVRGQISTTRLLLAGIAISMMMSAATNFIVTMAPREEGIRTAMYWMMGSLAGAKWAYLSLPTLVVIGGTALLSFSYRSLNSLLMGDDTAVTLGVNIQRFRIILILTLALLTGTLVAISGAIGFVGLMVPHIVRLLVGSDHRRVLPVSLFMGAIFIVWADVLARLVLAPEELPIGIVTALCGGPFFIWLLRRSSYSFGGGRE</sequence>
<evidence type="ECO:0000256" key="1">
    <source>
        <dbReference type="SAM" id="Phobius"/>
    </source>
</evidence>
<name>A0ABS6FSP3_9BACL</name>
<gene>
    <name evidence="2" type="ORF">KQJ23_14975</name>
</gene>
<dbReference type="EMBL" id="JAHLQJ010000012">
    <property type="protein sequence ID" value="MBU5673139.1"/>
    <property type="molecule type" value="Genomic_DNA"/>
</dbReference>
<dbReference type="InterPro" id="IPR000522">
    <property type="entry name" value="ABC_transptr_permease_BtuC"/>
</dbReference>
<feature type="transmembrane region" description="Helical" evidence="1">
    <location>
        <begin position="79"/>
        <end position="96"/>
    </location>
</feature>
<dbReference type="CDD" id="cd06550">
    <property type="entry name" value="TM_ABC_iron-siderophores_like"/>
    <property type="match status" value="1"/>
</dbReference>
<keyword evidence="1" id="KW-0472">Membrane</keyword>
<reference evidence="2 3" key="1">
    <citation type="submission" date="2021-06" db="EMBL/GenBank/DDBJ databases">
        <authorList>
            <person name="Sun Q."/>
            <person name="Li D."/>
        </authorList>
    </citation>
    <scope>NUCLEOTIDE SEQUENCE [LARGE SCALE GENOMIC DNA]</scope>
    <source>
        <strain evidence="2 3">MSJ-6</strain>
    </source>
</reference>
<feature type="transmembrane region" description="Helical" evidence="1">
    <location>
        <begin position="12"/>
        <end position="39"/>
    </location>
</feature>
<keyword evidence="1" id="KW-0812">Transmembrane</keyword>
<protein>
    <submittedName>
        <fullName evidence="2">Iron ABC transporter permease</fullName>
    </submittedName>
</protein>
<dbReference type="PANTHER" id="PTHR30472">
    <property type="entry name" value="FERRIC ENTEROBACTIN TRANSPORT SYSTEM PERMEASE PROTEIN"/>
    <property type="match status" value="1"/>
</dbReference>
<evidence type="ECO:0000313" key="3">
    <source>
        <dbReference type="Proteomes" id="UP000743001"/>
    </source>
</evidence>
<accession>A0ABS6FSP3</accession>
<feature type="transmembrane region" description="Helical" evidence="1">
    <location>
        <begin position="135"/>
        <end position="155"/>
    </location>
</feature>
<dbReference type="Pfam" id="PF01032">
    <property type="entry name" value="FecCD"/>
    <property type="match status" value="1"/>
</dbReference>
<feature type="transmembrane region" description="Helical" evidence="1">
    <location>
        <begin position="299"/>
        <end position="321"/>
    </location>
</feature>
<keyword evidence="1" id="KW-1133">Transmembrane helix</keyword>
<feature type="transmembrane region" description="Helical" evidence="1">
    <location>
        <begin position="211"/>
        <end position="232"/>
    </location>
</feature>
<dbReference type="PANTHER" id="PTHR30472:SF67">
    <property type="entry name" value="PERMEASE OF ABC TRANSPORTER-RELATED"/>
    <property type="match status" value="1"/>
</dbReference>
<organism evidence="2 3">
    <name type="scientific">Paenibacillus brevis</name>
    <dbReference type="NCBI Taxonomy" id="2841508"/>
    <lineage>
        <taxon>Bacteria</taxon>
        <taxon>Bacillati</taxon>
        <taxon>Bacillota</taxon>
        <taxon>Bacilli</taxon>
        <taxon>Bacillales</taxon>
        <taxon>Paenibacillaceae</taxon>
        <taxon>Paenibacillus</taxon>
    </lineage>
</organism>
<proteinExistence type="predicted"/>
<dbReference type="Proteomes" id="UP000743001">
    <property type="component" value="Unassembled WGS sequence"/>
</dbReference>
<evidence type="ECO:0000313" key="2">
    <source>
        <dbReference type="EMBL" id="MBU5673139.1"/>
    </source>
</evidence>
<feature type="transmembrane region" description="Helical" evidence="1">
    <location>
        <begin position="108"/>
        <end position="129"/>
    </location>
</feature>
<feature type="transmembrane region" description="Helical" evidence="1">
    <location>
        <begin position="167"/>
        <end position="191"/>
    </location>
</feature>
<dbReference type="RefSeq" id="WP_216479699.1">
    <property type="nucleotide sequence ID" value="NZ_JAHLQJ010000012.1"/>
</dbReference>